<accession>A0A0K2VLI7</accession>
<dbReference type="EMBL" id="HACA01033843">
    <property type="protein sequence ID" value="CDW51205.1"/>
    <property type="molecule type" value="Transcribed_RNA"/>
</dbReference>
<sequence>ASSRSMVIRDTPLDSKTFDTTTNQQVDPKEFIDILSRRGSRLHPTFSTSPVFMLTPCSLTSQLFLKRKTVYLLGTPNPRASFVATLIDRMQYSLNSEIIIVVGVKCEDGQS</sequence>
<protein>
    <submittedName>
        <fullName evidence="1">Uncharacterized protein</fullName>
    </submittedName>
</protein>
<organism evidence="1">
    <name type="scientific">Lepeophtheirus salmonis</name>
    <name type="common">Salmon louse</name>
    <name type="synonym">Caligus salmonis</name>
    <dbReference type="NCBI Taxonomy" id="72036"/>
    <lineage>
        <taxon>Eukaryota</taxon>
        <taxon>Metazoa</taxon>
        <taxon>Ecdysozoa</taxon>
        <taxon>Arthropoda</taxon>
        <taxon>Crustacea</taxon>
        <taxon>Multicrustacea</taxon>
        <taxon>Hexanauplia</taxon>
        <taxon>Copepoda</taxon>
        <taxon>Siphonostomatoida</taxon>
        <taxon>Caligidae</taxon>
        <taxon>Lepeophtheirus</taxon>
    </lineage>
</organism>
<name>A0A0K2VLI7_LEPSM</name>
<proteinExistence type="predicted"/>
<reference evidence="1" key="1">
    <citation type="submission" date="2014-05" db="EMBL/GenBank/DDBJ databases">
        <authorList>
            <person name="Chronopoulou M."/>
        </authorList>
    </citation>
    <scope>NUCLEOTIDE SEQUENCE</scope>
    <source>
        <tissue evidence="1">Whole organism</tissue>
    </source>
</reference>
<feature type="non-terminal residue" evidence="1">
    <location>
        <position position="1"/>
    </location>
</feature>
<evidence type="ECO:0000313" key="1">
    <source>
        <dbReference type="EMBL" id="CDW51205.1"/>
    </source>
</evidence>
<dbReference type="AlphaFoldDB" id="A0A0K2VLI7"/>